<organism evidence="2 3">
    <name type="scientific">Levilactobacillus namurensis</name>
    <dbReference type="NCBI Taxonomy" id="380393"/>
    <lineage>
        <taxon>Bacteria</taxon>
        <taxon>Bacillati</taxon>
        <taxon>Bacillota</taxon>
        <taxon>Bacilli</taxon>
        <taxon>Lactobacillales</taxon>
        <taxon>Lactobacillaceae</taxon>
        <taxon>Levilactobacillus</taxon>
    </lineage>
</organism>
<evidence type="ECO:0000313" key="2">
    <source>
        <dbReference type="EMBL" id="MDT7015349.1"/>
    </source>
</evidence>
<name>A0AAW8WAF9_9LACO</name>
<sequence>MWKSLMAPIYDWCGLLAPDEKWADWSVMFLLGIIMVELVVM</sequence>
<evidence type="ECO:0000256" key="1">
    <source>
        <dbReference type="SAM" id="Phobius"/>
    </source>
</evidence>
<protein>
    <submittedName>
        <fullName evidence="2">Uncharacterized protein</fullName>
    </submittedName>
</protein>
<dbReference type="Proteomes" id="UP001254075">
    <property type="component" value="Unassembled WGS sequence"/>
</dbReference>
<gene>
    <name evidence="2" type="ORF">RI532_13285</name>
</gene>
<keyword evidence="1" id="KW-0472">Membrane</keyword>
<keyword evidence="1" id="KW-0812">Transmembrane</keyword>
<dbReference type="EMBL" id="JAVLAM010000005">
    <property type="protein sequence ID" value="MDT7015349.1"/>
    <property type="molecule type" value="Genomic_DNA"/>
</dbReference>
<feature type="transmembrane region" description="Helical" evidence="1">
    <location>
        <begin position="22"/>
        <end position="40"/>
    </location>
</feature>
<keyword evidence="1" id="KW-1133">Transmembrane helix</keyword>
<evidence type="ECO:0000313" key="3">
    <source>
        <dbReference type="Proteomes" id="UP001254075"/>
    </source>
</evidence>
<dbReference type="AlphaFoldDB" id="A0AAW8WAF9"/>
<reference evidence="2" key="1">
    <citation type="submission" date="2023-08" db="EMBL/GenBank/DDBJ databases">
        <authorList>
            <person name="Page C.A."/>
            <person name="Perez-Diaz I.M."/>
        </authorList>
    </citation>
    <scope>NUCLEOTIDE SEQUENCE</scope>
    <source>
        <strain evidence="2">3.8.38</strain>
    </source>
</reference>
<accession>A0AAW8WAF9</accession>
<comment type="caution">
    <text evidence="2">The sequence shown here is derived from an EMBL/GenBank/DDBJ whole genome shotgun (WGS) entry which is preliminary data.</text>
</comment>
<proteinExistence type="predicted"/>